<dbReference type="EMBL" id="CABPST010000022">
    <property type="protein sequence ID" value="VVE90795.1"/>
    <property type="molecule type" value="Genomic_DNA"/>
</dbReference>
<dbReference type="Proteomes" id="UP000382040">
    <property type="component" value="Unassembled WGS sequence"/>
</dbReference>
<accession>A0A5E5C0N0</accession>
<gene>
    <name evidence="2" type="ORF">PBR20603_04785</name>
</gene>
<keyword evidence="3" id="KW-1185">Reference proteome</keyword>
<dbReference type="OrthoDB" id="982642at2"/>
<dbReference type="GO" id="GO:0003677">
    <property type="term" value="F:DNA binding"/>
    <property type="evidence" value="ECO:0007669"/>
    <property type="project" value="UniProtKB-KW"/>
</dbReference>
<dbReference type="AlphaFoldDB" id="A0A5E5C0N0"/>
<dbReference type="InterPro" id="IPR041657">
    <property type="entry name" value="HTH_17"/>
</dbReference>
<evidence type="ECO:0000313" key="3">
    <source>
        <dbReference type="Proteomes" id="UP000382040"/>
    </source>
</evidence>
<proteinExistence type="predicted"/>
<protein>
    <submittedName>
        <fullName evidence="2">DNA-binding protein</fullName>
    </submittedName>
</protein>
<evidence type="ECO:0000259" key="1">
    <source>
        <dbReference type="Pfam" id="PF12728"/>
    </source>
</evidence>
<organism evidence="2 3">
    <name type="scientific">Pandoraea bronchicola</name>
    <dbReference type="NCBI Taxonomy" id="2508287"/>
    <lineage>
        <taxon>Bacteria</taxon>
        <taxon>Pseudomonadati</taxon>
        <taxon>Pseudomonadota</taxon>
        <taxon>Betaproteobacteria</taxon>
        <taxon>Burkholderiales</taxon>
        <taxon>Burkholderiaceae</taxon>
        <taxon>Pandoraea</taxon>
    </lineage>
</organism>
<dbReference type="NCBIfam" id="TIGR01764">
    <property type="entry name" value="excise"/>
    <property type="match status" value="1"/>
</dbReference>
<feature type="domain" description="Helix-turn-helix" evidence="1">
    <location>
        <begin position="19"/>
        <end position="43"/>
    </location>
</feature>
<dbReference type="InterPro" id="IPR010093">
    <property type="entry name" value="SinI_DNA-bd"/>
</dbReference>
<keyword evidence="2" id="KW-0238">DNA-binding</keyword>
<dbReference type="RefSeq" id="WP_150561921.1">
    <property type="nucleotide sequence ID" value="NZ_CABPST010000022.1"/>
</dbReference>
<sequence>MNTPTSPKRYRVKSAMGQLGVSKATVYRMVDDGKLKLAKIGKHASGITAESIEQLVGQSRSAG</sequence>
<evidence type="ECO:0000313" key="2">
    <source>
        <dbReference type="EMBL" id="VVE90795.1"/>
    </source>
</evidence>
<dbReference type="Pfam" id="PF12728">
    <property type="entry name" value="HTH_17"/>
    <property type="match status" value="1"/>
</dbReference>
<reference evidence="2 3" key="1">
    <citation type="submission" date="2019-08" db="EMBL/GenBank/DDBJ databases">
        <authorList>
            <person name="Peeters C."/>
        </authorList>
    </citation>
    <scope>NUCLEOTIDE SEQUENCE [LARGE SCALE GENOMIC DNA]</scope>
    <source>
        <strain evidence="2 3">LMG 20603</strain>
    </source>
</reference>
<name>A0A5E5C0N0_9BURK</name>